<proteinExistence type="predicted"/>
<feature type="compositionally biased region" description="Basic and acidic residues" evidence="1">
    <location>
        <begin position="219"/>
        <end position="233"/>
    </location>
</feature>
<feature type="region of interest" description="Disordered" evidence="1">
    <location>
        <begin position="1"/>
        <end position="25"/>
    </location>
</feature>
<sequence>MSSTSKSSTGESKTVSHPPSMASSAYQRLITTPAIQAMNDNFARNVMRMFGSTMSAATVVEQEQGEETEEEQEVETEAESRAEVQVAPKPYKGKGKMRASEAEVRVQEGVALNPKPWKGNGTENALPQRGLYTTLPPAKAKAKRSPKLRIPARIWNEVVAERVHDGREFESKTSKRDRTDSDSDQEKQRKKRNGTKRQRALKYNSESGQISRVGTASSSRDEPPLKRPARQPDHPPATAVASSSNPYKKQYSNTRRSAPLPRSPIHIKAKPLPRPEPKSALQLPLPLSIPTLSISPLDYEGPRAAWRRLFPGEGEMRDYKGVPDAWHDKMLWQQAEPGRGWRARREDELYVKKVLRFMWNFDGRERIARWNECVEKAERKRVAQLMFVGSG</sequence>
<feature type="compositionally biased region" description="Acidic residues" evidence="1">
    <location>
        <begin position="63"/>
        <end position="77"/>
    </location>
</feature>
<feature type="compositionally biased region" description="Basic and acidic residues" evidence="1">
    <location>
        <begin position="159"/>
        <end position="187"/>
    </location>
</feature>
<feature type="compositionally biased region" description="Low complexity" evidence="1">
    <location>
        <begin position="1"/>
        <end position="16"/>
    </location>
</feature>
<name>A0A8J2HST7_9PLEO</name>
<feature type="region of interest" description="Disordered" evidence="1">
    <location>
        <begin position="59"/>
        <end position="279"/>
    </location>
</feature>
<dbReference type="OrthoDB" id="3690782at2759"/>
<accession>A0A8J2HST7</accession>
<gene>
    <name evidence="2" type="ORF">ALTATR162_LOCUS188</name>
</gene>
<dbReference type="Proteomes" id="UP000676310">
    <property type="component" value="Unassembled WGS sequence"/>
</dbReference>
<comment type="caution">
    <text evidence="2">The sequence shown here is derived from an EMBL/GenBank/DDBJ whole genome shotgun (WGS) entry which is preliminary data.</text>
</comment>
<evidence type="ECO:0000313" key="2">
    <source>
        <dbReference type="EMBL" id="CAG5137736.1"/>
    </source>
</evidence>
<dbReference type="GeneID" id="67013262"/>
<feature type="compositionally biased region" description="Polar residues" evidence="1">
    <location>
        <begin position="204"/>
        <end position="218"/>
    </location>
</feature>
<organism evidence="2 3">
    <name type="scientific">Alternaria atra</name>
    <dbReference type="NCBI Taxonomy" id="119953"/>
    <lineage>
        <taxon>Eukaryota</taxon>
        <taxon>Fungi</taxon>
        <taxon>Dikarya</taxon>
        <taxon>Ascomycota</taxon>
        <taxon>Pezizomycotina</taxon>
        <taxon>Dothideomycetes</taxon>
        <taxon>Pleosporomycetidae</taxon>
        <taxon>Pleosporales</taxon>
        <taxon>Pleosporineae</taxon>
        <taxon>Pleosporaceae</taxon>
        <taxon>Alternaria</taxon>
        <taxon>Alternaria sect. Ulocladioides</taxon>
    </lineage>
</organism>
<evidence type="ECO:0000313" key="3">
    <source>
        <dbReference type="Proteomes" id="UP000676310"/>
    </source>
</evidence>
<dbReference type="EMBL" id="CAJRGZ010000012">
    <property type="protein sequence ID" value="CAG5137736.1"/>
    <property type="molecule type" value="Genomic_DNA"/>
</dbReference>
<reference evidence="2" key="1">
    <citation type="submission" date="2021-05" db="EMBL/GenBank/DDBJ databases">
        <authorList>
            <person name="Stam R."/>
        </authorList>
    </citation>
    <scope>NUCLEOTIDE SEQUENCE</scope>
    <source>
        <strain evidence="2">CS162</strain>
    </source>
</reference>
<feature type="compositionally biased region" description="Polar residues" evidence="1">
    <location>
        <begin position="240"/>
        <end position="256"/>
    </location>
</feature>
<keyword evidence="3" id="KW-1185">Reference proteome</keyword>
<dbReference type="RefSeq" id="XP_043163716.1">
    <property type="nucleotide sequence ID" value="XM_043307781.1"/>
</dbReference>
<evidence type="ECO:0000256" key="1">
    <source>
        <dbReference type="SAM" id="MobiDB-lite"/>
    </source>
</evidence>
<feature type="compositionally biased region" description="Basic residues" evidence="1">
    <location>
        <begin position="188"/>
        <end position="200"/>
    </location>
</feature>
<protein>
    <submittedName>
        <fullName evidence="2">Uncharacterized protein</fullName>
    </submittedName>
</protein>
<dbReference type="AlphaFoldDB" id="A0A8J2HST7"/>